<reference evidence="1 2" key="1">
    <citation type="journal article" date="2016" name="BMC Genomics">
        <title>Type VI secretion systems of human gut Bacteroidales segregate into three genetic architectures, two of which are contained on mobile genetic elements.</title>
        <authorList>
            <person name="Coyne M.J."/>
            <person name="Roelofs K.G."/>
            <person name="Comstock L.E."/>
        </authorList>
    </citation>
    <scope>NUCLEOTIDE SEQUENCE [LARGE SCALE GENOMIC DNA]</scope>
    <source>
        <strain evidence="1 2">CL09T03C01</strain>
    </source>
</reference>
<protein>
    <submittedName>
        <fullName evidence="1">Uncharacterized protein</fullName>
    </submittedName>
</protein>
<sequence length="73" mass="8211">MSEAKIYKKQEVSEDYVAEPMAMKYSTVAEDAGYLNDDILVDAIKYTQTAREKGQMIPNGEVYGLLAGRMGWK</sequence>
<evidence type="ECO:0000313" key="2">
    <source>
        <dbReference type="Proteomes" id="UP000056419"/>
    </source>
</evidence>
<proteinExistence type="predicted"/>
<accession>A0A108TD82</accession>
<organism evidence="1 2">
    <name type="scientific">Bacteroides stercoris</name>
    <dbReference type="NCBI Taxonomy" id="46506"/>
    <lineage>
        <taxon>Bacteria</taxon>
        <taxon>Pseudomonadati</taxon>
        <taxon>Bacteroidota</taxon>
        <taxon>Bacteroidia</taxon>
        <taxon>Bacteroidales</taxon>
        <taxon>Bacteroidaceae</taxon>
        <taxon>Bacteroides</taxon>
    </lineage>
</organism>
<evidence type="ECO:0000313" key="1">
    <source>
        <dbReference type="EMBL" id="KWR57694.1"/>
    </source>
</evidence>
<dbReference type="STRING" id="46506.AA415_00235"/>
<dbReference type="PATRIC" id="fig|46506.5.peg.247"/>
<gene>
    <name evidence="1" type="ORF">AA415_00235</name>
</gene>
<dbReference type="AlphaFoldDB" id="A0A108TD82"/>
<dbReference type="RefSeq" id="WP_060385002.1">
    <property type="nucleotide sequence ID" value="NZ_LRGC01000001.1"/>
</dbReference>
<keyword evidence="2" id="KW-1185">Reference proteome</keyword>
<name>A0A108TD82_BACSE</name>
<dbReference type="EMBL" id="LRGC01000001">
    <property type="protein sequence ID" value="KWR57694.1"/>
    <property type="molecule type" value="Genomic_DNA"/>
</dbReference>
<dbReference type="Proteomes" id="UP000056419">
    <property type="component" value="Unassembled WGS sequence"/>
</dbReference>
<comment type="caution">
    <text evidence="1">The sequence shown here is derived from an EMBL/GenBank/DDBJ whole genome shotgun (WGS) entry which is preliminary data.</text>
</comment>